<dbReference type="EMBL" id="JAEDAH010000097">
    <property type="protein sequence ID" value="MCA6065048.1"/>
    <property type="molecule type" value="Genomic_DNA"/>
</dbReference>
<feature type="domain" description="NusG-like N-terminal" evidence="4">
    <location>
        <begin position="3"/>
        <end position="102"/>
    </location>
</feature>
<evidence type="ECO:0000259" key="4">
    <source>
        <dbReference type="SMART" id="SM00738"/>
    </source>
</evidence>
<dbReference type="InterPro" id="IPR006645">
    <property type="entry name" value="NGN-like_dom"/>
</dbReference>
<evidence type="ECO:0000256" key="2">
    <source>
        <dbReference type="ARBA" id="ARBA00023015"/>
    </source>
</evidence>
<dbReference type="RefSeq" id="WP_225676609.1">
    <property type="nucleotide sequence ID" value="NZ_JAEDAH010000097.1"/>
</dbReference>
<reference evidence="5 6" key="1">
    <citation type="submission" date="2020-12" db="EMBL/GenBank/DDBJ databases">
        <title>Novel Thalassolituus-related marine hydrocarbonoclastic bacteria mediated algae-derived hydrocarbons mineralization in twilight zone of the northern South China Sea.</title>
        <authorList>
            <person name="Dong C."/>
        </authorList>
    </citation>
    <scope>NUCLEOTIDE SEQUENCE [LARGE SCALE GENOMIC DNA]</scope>
    <source>
        <strain evidence="5 6">IMCC1826</strain>
    </source>
</reference>
<dbReference type="PANTHER" id="PTHR30265">
    <property type="entry name" value="RHO-INTERACTING TRANSCRIPTION TERMINATION FACTOR NUSG"/>
    <property type="match status" value="1"/>
</dbReference>
<dbReference type="Pfam" id="PF02357">
    <property type="entry name" value="NusG"/>
    <property type="match status" value="1"/>
</dbReference>
<dbReference type="Proteomes" id="UP000714380">
    <property type="component" value="Unassembled WGS sequence"/>
</dbReference>
<keyword evidence="2" id="KW-0805">Transcription regulation</keyword>
<keyword evidence="3" id="KW-0804">Transcription</keyword>
<dbReference type="SMART" id="SM00738">
    <property type="entry name" value="NGN"/>
    <property type="match status" value="1"/>
</dbReference>
<comment type="caution">
    <text evidence="5">The sequence shown here is derived from an EMBL/GenBank/DDBJ whole genome shotgun (WGS) entry which is preliminary data.</text>
</comment>
<evidence type="ECO:0000313" key="6">
    <source>
        <dbReference type="Proteomes" id="UP000714380"/>
    </source>
</evidence>
<gene>
    <name evidence="5" type="ORF">I9W95_15725</name>
</gene>
<dbReference type="PANTHER" id="PTHR30265:SF7">
    <property type="entry name" value="TRANSCRIPTION ANTITERMINATION PROTEIN RFAH"/>
    <property type="match status" value="1"/>
</dbReference>
<protein>
    <recommendedName>
        <fullName evidence="4">NusG-like N-terminal domain-containing protein</fullName>
    </recommendedName>
</protein>
<keyword evidence="6" id="KW-1185">Reference proteome</keyword>
<dbReference type="SUPFAM" id="SSF82679">
    <property type="entry name" value="N-utilization substance G protein NusG, N-terminal domain"/>
    <property type="match status" value="1"/>
</dbReference>
<sequence>MDDLYWYLVQTKPRQELKAAANLEAQGGEVFLPFAPRETIRQGRLKLKEELLFPGYLFLGLPAASSLLSKVRSTYGVNQLVRFGAEPVIVRPQLIADLRSRQQAEQPPLHDKGQAVRLLSGPFKDYEAIFDTYESDRRAMLLLTILGQQVELIVALDEIQAA</sequence>
<name>A0ABS7ZVA4_9GAMM</name>
<dbReference type="InterPro" id="IPR008991">
    <property type="entry name" value="Translation_prot_SH3-like_sf"/>
</dbReference>
<organism evidence="5 6">
    <name type="scientific">Thalassolituus marinus</name>
    <dbReference type="NCBI Taxonomy" id="671053"/>
    <lineage>
        <taxon>Bacteria</taxon>
        <taxon>Pseudomonadati</taxon>
        <taxon>Pseudomonadota</taxon>
        <taxon>Gammaproteobacteria</taxon>
        <taxon>Oceanospirillales</taxon>
        <taxon>Oceanospirillaceae</taxon>
        <taxon>Thalassolituus</taxon>
    </lineage>
</organism>
<dbReference type="CDD" id="cd09892">
    <property type="entry name" value="NGN_SP_RfaH"/>
    <property type="match status" value="1"/>
</dbReference>
<proteinExistence type="predicted"/>
<dbReference type="SUPFAM" id="SSF50104">
    <property type="entry name" value="Translation proteins SH3-like domain"/>
    <property type="match status" value="1"/>
</dbReference>
<keyword evidence="1" id="KW-0889">Transcription antitermination</keyword>
<dbReference type="InterPro" id="IPR036735">
    <property type="entry name" value="NGN_dom_sf"/>
</dbReference>
<evidence type="ECO:0000256" key="3">
    <source>
        <dbReference type="ARBA" id="ARBA00023163"/>
    </source>
</evidence>
<evidence type="ECO:0000256" key="1">
    <source>
        <dbReference type="ARBA" id="ARBA00022814"/>
    </source>
</evidence>
<accession>A0ABS7ZVA4</accession>
<dbReference type="InterPro" id="IPR043425">
    <property type="entry name" value="NusG-like"/>
</dbReference>
<dbReference type="Gene3D" id="3.30.70.940">
    <property type="entry name" value="NusG, N-terminal domain"/>
    <property type="match status" value="1"/>
</dbReference>
<evidence type="ECO:0000313" key="5">
    <source>
        <dbReference type="EMBL" id="MCA6065048.1"/>
    </source>
</evidence>